<feature type="transmembrane region" description="Helical" evidence="1">
    <location>
        <begin position="103"/>
        <end position="123"/>
    </location>
</feature>
<dbReference type="Proteomes" id="UP000256486">
    <property type="component" value="Unassembled WGS sequence"/>
</dbReference>
<feature type="transmembrane region" description="Helical" evidence="1">
    <location>
        <begin position="171"/>
        <end position="195"/>
    </location>
</feature>
<dbReference type="EMBL" id="NBWZ01000001">
    <property type="protein sequence ID" value="RFA10310.1"/>
    <property type="molecule type" value="Genomic_DNA"/>
</dbReference>
<evidence type="ECO:0008006" key="4">
    <source>
        <dbReference type="Google" id="ProtNLM"/>
    </source>
</evidence>
<evidence type="ECO:0000313" key="3">
    <source>
        <dbReference type="Proteomes" id="UP000256486"/>
    </source>
</evidence>
<feature type="transmembrane region" description="Helical" evidence="1">
    <location>
        <begin position="207"/>
        <end position="225"/>
    </location>
</feature>
<keyword evidence="1" id="KW-0472">Membrane</keyword>
<keyword evidence="1" id="KW-1133">Transmembrane helix</keyword>
<keyword evidence="3" id="KW-1185">Reference proteome</keyword>
<gene>
    <name evidence="2" type="ORF">B7R54_14650</name>
</gene>
<organism evidence="2 3">
    <name type="scientific">Subtercola boreus</name>
    <dbReference type="NCBI Taxonomy" id="120213"/>
    <lineage>
        <taxon>Bacteria</taxon>
        <taxon>Bacillati</taxon>
        <taxon>Actinomycetota</taxon>
        <taxon>Actinomycetes</taxon>
        <taxon>Micrococcales</taxon>
        <taxon>Microbacteriaceae</taxon>
        <taxon>Subtercola</taxon>
    </lineage>
</organism>
<feature type="transmembrane region" description="Helical" evidence="1">
    <location>
        <begin position="71"/>
        <end position="91"/>
    </location>
</feature>
<proteinExistence type="predicted"/>
<dbReference type="RefSeq" id="WP_116415692.1">
    <property type="nucleotide sequence ID" value="NZ_NBWZ01000001.1"/>
</dbReference>
<protein>
    <recommendedName>
        <fullName evidence="4">DUF998 domain-containing protein</fullName>
    </recommendedName>
</protein>
<reference evidence="2 3" key="1">
    <citation type="submission" date="2017-04" db="EMBL/GenBank/DDBJ databases">
        <title>Comparative genome analysis of Subtercola boreus.</title>
        <authorList>
            <person name="Cho Y.-J."/>
            <person name="Cho A."/>
            <person name="Kim O.-S."/>
            <person name="Lee J.-I."/>
        </authorList>
    </citation>
    <scope>NUCLEOTIDE SEQUENCE [LARGE SCALE GENOMIC DNA]</scope>
    <source>
        <strain evidence="2 3">K300</strain>
    </source>
</reference>
<dbReference type="AlphaFoldDB" id="A0A3E0VLK5"/>
<feature type="transmembrane region" description="Helical" evidence="1">
    <location>
        <begin position="143"/>
        <end position="164"/>
    </location>
</feature>
<keyword evidence="1" id="KW-0812">Transmembrane</keyword>
<evidence type="ECO:0000256" key="1">
    <source>
        <dbReference type="SAM" id="Phobius"/>
    </source>
</evidence>
<comment type="caution">
    <text evidence="2">The sequence shown here is derived from an EMBL/GenBank/DDBJ whole genome shotgun (WGS) entry which is preliminary data.</text>
</comment>
<evidence type="ECO:0000313" key="2">
    <source>
        <dbReference type="EMBL" id="RFA10310.1"/>
    </source>
</evidence>
<sequence length="242" mass="25049">MVVAAAQPNVVQTARGLWLSAALLLVSGLAEVAAAWNRWRPCTVAYDDDAACAAAEDHLHDYAIISEPFEAITLSVVVASIASGLTGIFWLQQALRATARRGGLPRVRVFAGLAGAVSLLVGWQQLVATVTDSLWGVLPYRDGLVLAFVAAAAPLVAALVLAGASRGIARLPWLILAVGAVLGAPIVEFLLLIPFSSSHDSPIGTGYLHGGALLLAAVAFAWVAATARRSADSLPTVLRSAD</sequence>
<accession>A0A3E0VLK5</accession>
<name>A0A3E0VLK5_9MICO</name>